<evidence type="ECO:0000313" key="9">
    <source>
        <dbReference type="EMBL" id="KAB1866894.1"/>
    </source>
</evidence>
<dbReference type="EMBL" id="WAAO01000001">
    <property type="protein sequence ID" value="KAB1866894.1"/>
    <property type="molecule type" value="Genomic_DNA"/>
</dbReference>
<keyword evidence="10" id="KW-1185">Reference proteome</keyword>
<evidence type="ECO:0000256" key="5">
    <source>
        <dbReference type="ARBA" id="ARBA00023136"/>
    </source>
</evidence>
<evidence type="ECO:0000256" key="6">
    <source>
        <dbReference type="ARBA" id="ARBA00038076"/>
    </source>
</evidence>
<evidence type="ECO:0000259" key="8">
    <source>
        <dbReference type="Pfam" id="PF02687"/>
    </source>
</evidence>
<keyword evidence="5 7" id="KW-0472">Membrane</keyword>
<protein>
    <submittedName>
        <fullName evidence="9">FtsX-like permease family protein</fullName>
    </submittedName>
</protein>
<comment type="similarity">
    <text evidence="6">Belongs to the ABC-4 integral membrane protein family.</text>
</comment>
<dbReference type="Proteomes" id="UP000478836">
    <property type="component" value="Unassembled WGS sequence"/>
</dbReference>
<reference evidence="10" key="1">
    <citation type="submission" date="2019-09" db="EMBL/GenBank/DDBJ databases">
        <title>Whole genome sequencing of Microbacterium maritypicum.</title>
        <authorList>
            <person name="Lenchi N."/>
        </authorList>
    </citation>
    <scope>NUCLEOTIDE SEQUENCE [LARGE SCALE GENOMIC DNA]</scope>
    <source>
        <strain evidence="10">G1</strain>
    </source>
</reference>
<evidence type="ECO:0000256" key="2">
    <source>
        <dbReference type="ARBA" id="ARBA00022475"/>
    </source>
</evidence>
<feature type="transmembrane region" description="Helical" evidence="7">
    <location>
        <begin position="250"/>
        <end position="270"/>
    </location>
</feature>
<keyword evidence="2" id="KW-1003">Cell membrane</keyword>
<keyword evidence="3 7" id="KW-0812">Transmembrane</keyword>
<evidence type="ECO:0000256" key="4">
    <source>
        <dbReference type="ARBA" id="ARBA00022989"/>
    </source>
</evidence>
<feature type="transmembrane region" description="Helical" evidence="7">
    <location>
        <begin position="329"/>
        <end position="352"/>
    </location>
</feature>
<dbReference type="PANTHER" id="PTHR30572:SF4">
    <property type="entry name" value="ABC TRANSPORTER PERMEASE YTRF"/>
    <property type="match status" value="1"/>
</dbReference>
<dbReference type="PANTHER" id="PTHR30572">
    <property type="entry name" value="MEMBRANE COMPONENT OF TRANSPORTER-RELATED"/>
    <property type="match status" value="1"/>
</dbReference>
<proteinExistence type="inferred from homology"/>
<feature type="transmembrane region" description="Helical" evidence="7">
    <location>
        <begin position="291"/>
        <end position="317"/>
    </location>
</feature>
<gene>
    <name evidence="9" type="ORF">F6A08_03535</name>
</gene>
<accession>A0ABQ6VF07</accession>
<evidence type="ECO:0000313" key="10">
    <source>
        <dbReference type="Proteomes" id="UP000478836"/>
    </source>
</evidence>
<dbReference type="InterPro" id="IPR003838">
    <property type="entry name" value="ABC3_permease_C"/>
</dbReference>
<keyword evidence="4 7" id="KW-1133">Transmembrane helix</keyword>
<organism evidence="9 10">
    <name type="scientific">Microbacterium algeriense</name>
    <dbReference type="NCBI Taxonomy" id="2615184"/>
    <lineage>
        <taxon>Bacteria</taxon>
        <taxon>Bacillati</taxon>
        <taxon>Actinomycetota</taxon>
        <taxon>Actinomycetes</taxon>
        <taxon>Micrococcales</taxon>
        <taxon>Microbacteriaceae</taxon>
        <taxon>Microbacterium</taxon>
    </lineage>
</organism>
<evidence type="ECO:0000256" key="7">
    <source>
        <dbReference type="SAM" id="Phobius"/>
    </source>
</evidence>
<evidence type="ECO:0000256" key="1">
    <source>
        <dbReference type="ARBA" id="ARBA00004651"/>
    </source>
</evidence>
<comment type="subcellular location">
    <subcellularLocation>
        <location evidence="1">Cell membrane</location>
        <topology evidence="1">Multi-pass membrane protein</topology>
    </subcellularLocation>
</comment>
<dbReference type="Pfam" id="PF02687">
    <property type="entry name" value="FtsX"/>
    <property type="match status" value="1"/>
</dbReference>
<feature type="domain" description="ABC3 transporter permease C-terminal" evidence="8">
    <location>
        <begin position="251"/>
        <end position="352"/>
    </location>
</feature>
<sequence length="364" mass="37537">MIGAVLREAHSSIRSQPVASAITVLMVVGMILVVMLTTGRTVGAEQDVLDSIDSAGTRSVTIRADPDAGLTADVLDRIDGIEGIEWAAGLSSAVDATNSAVPDGTRVPVRIVYGSHLERLGIPIDSPLPGALVWVSDEAADQLGTPDFVGGVSIVDAGGSFGLGGRLEVPDFLRPFEPLALVPQAADGDERLSVLVVIAETPDLVSPVSKAVVSLLGVDDPSKVTIQTSEALSKLRGLIDAQLRDFSRGLVIALLSLTSLLLAVLLYGLVQMRRKDFGRRRALGASRALIICLLLTQTAVLCLAGTALGIGISLIVLASAGDPLPGASFTGALAVLTVTTALAAALTPAIAASSREPIRELRIP</sequence>
<dbReference type="InterPro" id="IPR050250">
    <property type="entry name" value="Macrolide_Exporter_MacB"/>
</dbReference>
<evidence type="ECO:0000256" key="3">
    <source>
        <dbReference type="ARBA" id="ARBA00022692"/>
    </source>
</evidence>
<feature type="transmembrane region" description="Helical" evidence="7">
    <location>
        <begin position="17"/>
        <end position="36"/>
    </location>
</feature>
<comment type="caution">
    <text evidence="9">The sequence shown here is derived from an EMBL/GenBank/DDBJ whole genome shotgun (WGS) entry which is preliminary data.</text>
</comment>
<name>A0ABQ6VF07_9MICO</name>